<dbReference type="InterPro" id="IPR017871">
    <property type="entry name" value="ABC_transporter-like_CS"/>
</dbReference>
<evidence type="ECO:0000259" key="10">
    <source>
        <dbReference type="PROSITE" id="PS50893"/>
    </source>
</evidence>
<evidence type="ECO:0000256" key="5">
    <source>
        <dbReference type="ARBA" id="ARBA00022741"/>
    </source>
</evidence>
<dbReference type="PANTHER" id="PTHR24221">
    <property type="entry name" value="ATP-BINDING CASSETTE SUB-FAMILY B"/>
    <property type="match status" value="1"/>
</dbReference>
<evidence type="ECO:0000256" key="1">
    <source>
        <dbReference type="ARBA" id="ARBA00004651"/>
    </source>
</evidence>
<keyword evidence="6 12" id="KW-0067">ATP-binding</keyword>
<dbReference type="AlphaFoldDB" id="A0A4Q1B4Z0"/>
<evidence type="ECO:0000256" key="2">
    <source>
        <dbReference type="ARBA" id="ARBA00022448"/>
    </source>
</evidence>
<keyword evidence="4 9" id="KW-0812">Transmembrane</keyword>
<evidence type="ECO:0000256" key="8">
    <source>
        <dbReference type="ARBA" id="ARBA00023136"/>
    </source>
</evidence>
<name>A0A4Q1B4Z0_9BACT</name>
<evidence type="ECO:0000256" key="7">
    <source>
        <dbReference type="ARBA" id="ARBA00022989"/>
    </source>
</evidence>
<comment type="caution">
    <text evidence="12">The sequence shown here is derived from an EMBL/GenBank/DDBJ whole genome shotgun (WGS) entry which is preliminary data.</text>
</comment>
<evidence type="ECO:0000313" key="12">
    <source>
        <dbReference type="EMBL" id="RXK14167.1"/>
    </source>
</evidence>
<dbReference type="Pfam" id="PF00005">
    <property type="entry name" value="ABC_tran"/>
    <property type="match status" value="1"/>
</dbReference>
<dbReference type="Gene3D" id="1.20.1560.10">
    <property type="entry name" value="ABC transporter type 1, transmembrane domain"/>
    <property type="match status" value="1"/>
</dbReference>
<dbReference type="EMBL" id="NXIE01000001">
    <property type="protein sequence ID" value="RXK14167.1"/>
    <property type="molecule type" value="Genomic_DNA"/>
</dbReference>
<keyword evidence="3" id="KW-1003">Cell membrane</keyword>
<dbReference type="PROSITE" id="PS50893">
    <property type="entry name" value="ABC_TRANSPORTER_2"/>
    <property type="match status" value="1"/>
</dbReference>
<feature type="domain" description="ABC transmembrane type-1" evidence="11">
    <location>
        <begin position="25"/>
        <end position="319"/>
    </location>
</feature>
<dbReference type="GO" id="GO:0016887">
    <property type="term" value="F:ATP hydrolysis activity"/>
    <property type="evidence" value="ECO:0007669"/>
    <property type="project" value="InterPro"/>
</dbReference>
<dbReference type="SUPFAM" id="SSF52540">
    <property type="entry name" value="P-loop containing nucleoside triphosphate hydrolases"/>
    <property type="match status" value="1"/>
</dbReference>
<feature type="transmembrane region" description="Helical" evidence="9">
    <location>
        <begin position="159"/>
        <end position="183"/>
    </location>
</feature>
<dbReference type="InterPro" id="IPR011527">
    <property type="entry name" value="ABC1_TM_dom"/>
</dbReference>
<accession>A0A4Q1B4Z0</accession>
<dbReference type="GO" id="GO:0140359">
    <property type="term" value="F:ABC-type transporter activity"/>
    <property type="evidence" value="ECO:0007669"/>
    <property type="project" value="InterPro"/>
</dbReference>
<dbReference type="GO" id="GO:0034040">
    <property type="term" value="F:ATPase-coupled lipid transmembrane transporter activity"/>
    <property type="evidence" value="ECO:0007669"/>
    <property type="project" value="TreeGrafter"/>
</dbReference>
<keyword evidence="8 9" id="KW-0472">Membrane</keyword>
<dbReference type="InterPro" id="IPR027417">
    <property type="entry name" value="P-loop_NTPase"/>
</dbReference>
<dbReference type="GO" id="GO:0005886">
    <property type="term" value="C:plasma membrane"/>
    <property type="evidence" value="ECO:0007669"/>
    <property type="project" value="UniProtKB-SubCell"/>
</dbReference>
<evidence type="ECO:0000256" key="9">
    <source>
        <dbReference type="SAM" id="Phobius"/>
    </source>
</evidence>
<dbReference type="Proteomes" id="UP000289718">
    <property type="component" value="Unassembled WGS sequence"/>
</dbReference>
<keyword evidence="5" id="KW-0547">Nucleotide-binding</keyword>
<evidence type="ECO:0000256" key="6">
    <source>
        <dbReference type="ARBA" id="ARBA00022840"/>
    </source>
</evidence>
<dbReference type="OrthoDB" id="9760168at2"/>
<dbReference type="InterPro" id="IPR003593">
    <property type="entry name" value="AAA+_ATPase"/>
</dbReference>
<protein>
    <submittedName>
        <fullName evidence="12">ABC transporter ATP-binding protein</fullName>
    </submittedName>
</protein>
<dbReference type="PROSITE" id="PS50929">
    <property type="entry name" value="ABC_TM1F"/>
    <property type="match status" value="1"/>
</dbReference>
<gene>
    <name evidence="12" type="ORF">CP965_01595</name>
</gene>
<dbReference type="SUPFAM" id="SSF90123">
    <property type="entry name" value="ABC transporter transmembrane region"/>
    <property type="match status" value="1"/>
</dbReference>
<feature type="transmembrane region" description="Helical" evidence="9">
    <location>
        <begin position="69"/>
        <end position="93"/>
    </location>
</feature>
<dbReference type="Pfam" id="PF00664">
    <property type="entry name" value="ABC_membrane"/>
    <property type="match status" value="1"/>
</dbReference>
<evidence type="ECO:0000313" key="13">
    <source>
        <dbReference type="Proteomes" id="UP000289718"/>
    </source>
</evidence>
<dbReference type="CDD" id="cd07346">
    <property type="entry name" value="ABC_6TM_exporters"/>
    <property type="match status" value="1"/>
</dbReference>
<reference evidence="12 13" key="1">
    <citation type="submission" date="2017-09" db="EMBL/GenBank/DDBJ databases">
        <title>Genomics of the genus Arcobacter.</title>
        <authorList>
            <person name="Perez-Cataluna A."/>
            <person name="Figueras M.J."/>
            <person name="Salas-Masso N."/>
        </authorList>
    </citation>
    <scope>NUCLEOTIDE SEQUENCE [LARGE SCALE GENOMIC DNA]</scope>
    <source>
        <strain evidence="12 13">F156-34</strain>
    </source>
</reference>
<dbReference type="FunFam" id="3.40.50.300:FF:000854">
    <property type="entry name" value="Multidrug ABC transporter ATP-binding protein"/>
    <property type="match status" value="1"/>
</dbReference>
<dbReference type="Gene3D" id="3.40.50.300">
    <property type="entry name" value="P-loop containing nucleotide triphosphate hydrolases"/>
    <property type="match status" value="1"/>
</dbReference>
<evidence type="ECO:0000256" key="4">
    <source>
        <dbReference type="ARBA" id="ARBA00022692"/>
    </source>
</evidence>
<dbReference type="InterPro" id="IPR039421">
    <property type="entry name" value="Type_1_exporter"/>
</dbReference>
<dbReference type="PROSITE" id="PS00211">
    <property type="entry name" value="ABC_TRANSPORTER_1"/>
    <property type="match status" value="1"/>
</dbReference>
<dbReference type="InterPro" id="IPR003439">
    <property type="entry name" value="ABC_transporter-like_ATP-bd"/>
</dbReference>
<feature type="transmembrane region" description="Helical" evidence="9">
    <location>
        <begin position="21"/>
        <end position="45"/>
    </location>
</feature>
<sequence length="588" mass="66526">MKDLSFKYLFKLLLNNKKDLILGQIITVIAILISVPIPLMLPALVDEVLLKKPDFFVNIINSSFGIGNAFYYITIVTIVVIFLRFIHLLLNIITTKIFTKISKYITYEIRRKTILYLEQVSMNEYESLGSGSIAANLVTDVNTLDDFIIKGASKLISSILTLIAVSIVIITIHPILGIMILLIQPIILLLSKKISKKVGTLKKEENQAIEEFQNDIGETLELFGQIKASNKETYFFNNSIKKANIIKNTSNDYNYKSVAYERFSFTIFLSAFEILRAAGLVMVAYSDLSIGMMFAMFGYIWFIMTPVQDIIAMQYSYATALAAIKRINKIFTLNKEKNGKEKLHKDGNIHIKIEDLDFSYNNDKQTLENISLEIKPKEKIAFIGASGSGKTTLSQIIAGFYEKNAGNIFYNNINIENIDKKSLRESVFLVLQMPILFNNTLRFNITMGNNHIKDEEILKALEVAQLSEMIKEMTKGLDTIVGRHGIRLSGGQRQRLSVARMIIANPSVVIFDESTSALDVHTETKLFNALEKILKDKTVITIAHRLSTVKNASKIFVLDNGKIVQNGTHKELQEKEGHYQEFVKKQLI</sequence>
<evidence type="ECO:0000259" key="11">
    <source>
        <dbReference type="PROSITE" id="PS50929"/>
    </source>
</evidence>
<dbReference type="GO" id="GO:0005524">
    <property type="term" value="F:ATP binding"/>
    <property type="evidence" value="ECO:0007669"/>
    <property type="project" value="UniProtKB-KW"/>
</dbReference>
<dbReference type="SMART" id="SM00382">
    <property type="entry name" value="AAA"/>
    <property type="match status" value="1"/>
</dbReference>
<dbReference type="RefSeq" id="WP_129060278.1">
    <property type="nucleotide sequence ID" value="NZ_NXIE01000001.1"/>
</dbReference>
<evidence type="ECO:0000256" key="3">
    <source>
        <dbReference type="ARBA" id="ARBA00022475"/>
    </source>
</evidence>
<proteinExistence type="predicted"/>
<dbReference type="InterPro" id="IPR036640">
    <property type="entry name" value="ABC1_TM_sf"/>
</dbReference>
<organism evidence="12 13">
    <name type="scientific">Halarcobacter mediterraneus</name>
    <dbReference type="NCBI Taxonomy" id="2023153"/>
    <lineage>
        <taxon>Bacteria</taxon>
        <taxon>Pseudomonadati</taxon>
        <taxon>Campylobacterota</taxon>
        <taxon>Epsilonproteobacteria</taxon>
        <taxon>Campylobacterales</taxon>
        <taxon>Arcobacteraceae</taxon>
        <taxon>Halarcobacter</taxon>
    </lineage>
</organism>
<keyword evidence="7 9" id="KW-1133">Transmembrane helix</keyword>
<dbReference type="PANTHER" id="PTHR24221:SF233">
    <property type="entry name" value="ATP-BINDING_PERMEASE FUSION ABC TRANSPORTER-RELATED"/>
    <property type="match status" value="1"/>
</dbReference>
<keyword evidence="13" id="KW-1185">Reference proteome</keyword>
<comment type="subcellular location">
    <subcellularLocation>
        <location evidence="1">Cell membrane</location>
        <topology evidence="1">Multi-pass membrane protein</topology>
    </subcellularLocation>
</comment>
<keyword evidence="2" id="KW-0813">Transport</keyword>
<feature type="domain" description="ABC transporter" evidence="10">
    <location>
        <begin position="351"/>
        <end position="585"/>
    </location>
</feature>